<sequence>MGIGLTVVQNDLQGIVSYAKGVSIGLINWLLLLLVIDFSLIPSMLLTLEYVEGILLRLLRSNII</sequence>
<dbReference type="Proteomes" id="UP000321525">
    <property type="component" value="Unassembled WGS sequence"/>
</dbReference>
<evidence type="ECO:0000313" key="5">
    <source>
        <dbReference type="Proteomes" id="UP000321917"/>
    </source>
</evidence>
<dbReference type="AlphaFoldDB" id="A0A5C6Q804"/>
<protein>
    <submittedName>
        <fullName evidence="3">Uncharacterized protein</fullName>
    </submittedName>
</protein>
<evidence type="ECO:0000313" key="3">
    <source>
        <dbReference type="EMBL" id="TWX64928.1"/>
    </source>
</evidence>
<feature type="transmembrane region" description="Helical" evidence="1">
    <location>
        <begin position="26"/>
        <end position="51"/>
    </location>
</feature>
<reference evidence="3 5" key="1">
    <citation type="submission" date="2019-07" db="EMBL/GenBank/DDBJ databases">
        <title>Genomes of sea-ice associated Colwellia species.</title>
        <authorList>
            <person name="Bowman J.P."/>
        </authorList>
    </citation>
    <scope>NUCLEOTIDE SEQUENCE [LARGE SCALE GENOMIC DNA]</scope>
    <source>
        <strain evidence="2 4">ACAM 607</strain>
        <strain evidence="3 5">IC036</strain>
    </source>
</reference>
<proteinExistence type="predicted"/>
<dbReference type="EMBL" id="VOLQ01000028">
    <property type="protein sequence ID" value="TWX64928.1"/>
    <property type="molecule type" value="Genomic_DNA"/>
</dbReference>
<evidence type="ECO:0000313" key="4">
    <source>
        <dbReference type="Proteomes" id="UP000321525"/>
    </source>
</evidence>
<dbReference type="EMBL" id="VOLR01000018">
    <property type="protein sequence ID" value="TWX57576.1"/>
    <property type="molecule type" value="Genomic_DNA"/>
</dbReference>
<evidence type="ECO:0000313" key="2">
    <source>
        <dbReference type="EMBL" id="TWX57576.1"/>
    </source>
</evidence>
<accession>A0A5C6Q804</accession>
<keyword evidence="1" id="KW-1133">Transmembrane helix</keyword>
<keyword evidence="1" id="KW-0812">Transmembrane</keyword>
<name>A0A5C6Q804_9GAMM</name>
<dbReference type="RefSeq" id="WP_146799979.1">
    <property type="nucleotide sequence ID" value="NZ_VOLP01000017.1"/>
</dbReference>
<keyword evidence="4" id="KW-1185">Reference proteome</keyword>
<keyword evidence="1" id="KW-0472">Membrane</keyword>
<comment type="caution">
    <text evidence="3">The sequence shown here is derived from an EMBL/GenBank/DDBJ whole genome shotgun (WGS) entry which is preliminary data.</text>
</comment>
<dbReference type="Proteomes" id="UP000321917">
    <property type="component" value="Unassembled WGS sequence"/>
</dbReference>
<organism evidence="3 5">
    <name type="scientific">Colwellia hornerae</name>
    <dbReference type="NCBI Taxonomy" id="89402"/>
    <lineage>
        <taxon>Bacteria</taxon>
        <taxon>Pseudomonadati</taxon>
        <taxon>Pseudomonadota</taxon>
        <taxon>Gammaproteobacteria</taxon>
        <taxon>Alteromonadales</taxon>
        <taxon>Colwelliaceae</taxon>
        <taxon>Colwellia</taxon>
    </lineage>
</organism>
<gene>
    <name evidence="2" type="ORF">ESZ26_13380</name>
    <name evidence="3" type="ORF">ESZ27_13695</name>
</gene>
<evidence type="ECO:0000256" key="1">
    <source>
        <dbReference type="SAM" id="Phobius"/>
    </source>
</evidence>